<keyword evidence="7 8" id="KW-0472">Membrane</keyword>
<dbReference type="RefSeq" id="WP_154542565.1">
    <property type="nucleotide sequence ID" value="NZ_VULO01000001.1"/>
</dbReference>
<evidence type="ECO:0000256" key="3">
    <source>
        <dbReference type="ARBA" id="ARBA00022448"/>
    </source>
</evidence>
<dbReference type="PROSITE" id="PS50850">
    <property type="entry name" value="MFS"/>
    <property type="match status" value="1"/>
</dbReference>
<evidence type="ECO:0000313" key="11">
    <source>
        <dbReference type="Proteomes" id="UP000470875"/>
    </source>
</evidence>
<dbReference type="InterPro" id="IPR005829">
    <property type="entry name" value="Sugar_transporter_CS"/>
</dbReference>
<feature type="transmembrane region" description="Helical" evidence="8">
    <location>
        <begin position="322"/>
        <end position="342"/>
    </location>
</feature>
<dbReference type="GO" id="GO:0042910">
    <property type="term" value="F:xenobiotic transmembrane transporter activity"/>
    <property type="evidence" value="ECO:0007669"/>
    <property type="project" value="InterPro"/>
</dbReference>
<dbReference type="GO" id="GO:0005886">
    <property type="term" value="C:plasma membrane"/>
    <property type="evidence" value="ECO:0007669"/>
    <property type="project" value="UniProtKB-SubCell"/>
</dbReference>
<comment type="similarity">
    <text evidence="2">Belongs to the major facilitator superfamily. Bcr/CmlA family.</text>
</comment>
<feature type="transmembrane region" description="Helical" evidence="8">
    <location>
        <begin position="260"/>
        <end position="277"/>
    </location>
</feature>
<dbReference type="InterPro" id="IPR004812">
    <property type="entry name" value="Efflux_drug-R_Bcr/CmlA"/>
</dbReference>
<dbReference type="PANTHER" id="PTHR23502:SF132">
    <property type="entry name" value="POLYAMINE TRANSPORTER 2-RELATED"/>
    <property type="match status" value="1"/>
</dbReference>
<comment type="caution">
    <text evidence="10">The sequence shown here is derived from an EMBL/GenBank/DDBJ whole genome shotgun (WGS) entry which is preliminary data.</text>
</comment>
<accession>A0A6N7W479</accession>
<name>A0A6N7W479_9ACTO</name>
<dbReference type="InterPro" id="IPR011701">
    <property type="entry name" value="MFS"/>
</dbReference>
<feature type="transmembrane region" description="Helical" evidence="8">
    <location>
        <begin position="354"/>
        <end position="375"/>
    </location>
</feature>
<organism evidence="10 11">
    <name type="scientific">Scrofimicrobium canadense</name>
    <dbReference type="NCBI Taxonomy" id="2652290"/>
    <lineage>
        <taxon>Bacteria</taxon>
        <taxon>Bacillati</taxon>
        <taxon>Actinomycetota</taxon>
        <taxon>Actinomycetes</taxon>
        <taxon>Actinomycetales</taxon>
        <taxon>Actinomycetaceae</taxon>
        <taxon>Scrofimicrobium</taxon>
    </lineage>
</organism>
<evidence type="ECO:0000259" key="9">
    <source>
        <dbReference type="PROSITE" id="PS50850"/>
    </source>
</evidence>
<dbReference type="InterPro" id="IPR020846">
    <property type="entry name" value="MFS_dom"/>
</dbReference>
<evidence type="ECO:0000256" key="4">
    <source>
        <dbReference type="ARBA" id="ARBA00022475"/>
    </source>
</evidence>
<dbReference type="SUPFAM" id="SSF103473">
    <property type="entry name" value="MFS general substrate transporter"/>
    <property type="match status" value="1"/>
</dbReference>
<reference evidence="10 11" key="1">
    <citation type="submission" date="2019-08" db="EMBL/GenBank/DDBJ databases">
        <title>In-depth cultivation of the pig gut microbiome towards novel bacterial diversity and tailored functional studies.</title>
        <authorList>
            <person name="Wylensek D."/>
            <person name="Hitch T.C.A."/>
            <person name="Clavel T."/>
        </authorList>
    </citation>
    <scope>NUCLEOTIDE SEQUENCE [LARGE SCALE GENOMIC DNA]</scope>
    <source>
        <strain evidence="10 11">WB03_NA08</strain>
    </source>
</reference>
<feature type="transmembrane region" description="Helical" evidence="8">
    <location>
        <begin position="174"/>
        <end position="197"/>
    </location>
</feature>
<dbReference type="Proteomes" id="UP000470875">
    <property type="component" value="Unassembled WGS sequence"/>
</dbReference>
<evidence type="ECO:0000256" key="7">
    <source>
        <dbReference type="ARBA" id="ARBA00023136"/>
    </source>
</evidence>
<keyword evidence="6 8" id="KW-1133">Transmembrane helix</keyword>
<feature type="transmembrane region" description="Helical" evidence="8">
    <location>
        <begin position="17"/>
        <end position="37"/>
    </location>
</feature>
<feature type="transmembrane region" description="Helical" evidence="8">
    <location>
        <begin position="57"/>
        <end position="74"/>
    </location>
</feature>
<keyword evidence="3" id="KW-0813">Transport</keyword>
<feature type="domain" description="Major facilitator superfamily (MFS) profile" evidence="9">
    <location>
        <begin position="19"/>
        <end position="406"/>
    </location>
</feature>
<feature type="transmembrane region" description="Helical" evidence="8">
    <location>
        <begin position="221"/>
        <end position="240"/>
    </location>
</feature>
<gene>
    <name evidence="10" type="ORF">FYJ24_00460</name>
</gene>
<sequence>MSTPHNLGDSLSSRQKLTYILVLGALTALGPFTIDMYLPALPAIQQQFAVSEADVQLTLTGTMIGFAIGQLLVGPLSDKIGRKVPLVVSAFLHIGASVGAALAPSIVLLGIFRVAMGFGAAASGVVAQAMVRDLFGGRPLVKMLSRMALVNGLAPVIAPVLGSQLLAFMDWHGIFWALAGYGAFVSIAVSIFIVETLPREKRQETRKPLLQRYRSLFTDRVYVGALIMAGLNFTGLFAYLSTSPFLFQDVYHMSAQGYGLLFAVNSVGVIIGVQTASRLMHLGLVQPQWILAGTTAAQITFSILIIIFDVAGFGFWGVAIPLWFYIASCGFTFPSVQILALAQHGEEAGTAASLVGAVNFGVAGLLSPIIGLFGITNAVPMGGMILLAATGSCIVLWTIVRPPKVDVLA</sequence>
<feature type="transmembrane region" description="Helical" evidence="8">
    <location>
        <begin position="147"/>
        <end position="168"/>
    </location>
</feature>
<dbReference type="NCBIfam" id="TIGR00710">
    <property type="entry name" value="efflux_Bcr_CflA"/>
    <property type="match status" value="1"/>
</dbReference>
<dbReference type="InterPro" id="IPR036259">
    <property type="entry name" value="MFS_trans_sf"/>
</dbReference>
<dbReference type="Pfam" id="PF07690">
    <property type="entry name" value="MFS_1"/>
    <property type="match status" value="1"/>
</dbReference>
<keyword evidence="11" id="KW-1185">Reference proteome</keyword>
<feature type="transmembrane region" description="Helical" evidence="8">
    <location>
        <begin position="114"/>
        <end position="135"/>
    </location>
</feature>
<dbReference type="PROSITE" id="PS00216">
    <property type="entry name" value="SUGAR_TRANSPORT_1"/>
    <property type="match status" value="1"/>
</dbReference>
<dbReference type="Gene3D" id="1.20.1720.10">
    <property type="entry name" value="Multidrug resistance protein D"/>
    <property type="match status" value="1"/>
</dbReference>
<feature type="transmembrane region" description="Helical" evidence="8">
    <location>
        <begin position="381"/>
        <end position="400"/>
    </location>
</feature>
<feature type="transmembrane region" description="Helical" evidence="8">
    <location>
        <begin position="86"/>
        <end position="108"/>
    </location>
</feature>
<dbReference type="PANTHER" id="PTHR23502">
    <property type="entry name" value="MAJOR FACILITATOR SUPERFAMILY"/>
    <property type="match status" value="1"/>
</dbReference>
<keyword evidence="4" id="KW-1003">Cell membrane</keyword>
<evidence type="ECO:0000256" key="6">
    <source>
        <dbReference type="ARBA" id="ARBA00022989"/>
    </source>
</evidence>
<protein>
    <submittedName>
        <fullName evidence="10">Multidrug effflux MFS transporter</fullName>
    </submittedName>
</protein>
<evidence type="ECO:0000256" key="2">
    <source>
        <dbReference type="ARBA" id="ARBA00006236"/>
    </source>
</evidence>
<evidence type="ECO:0000256" key="5">
    <source>
        <dbReference type="ARBA" id="ARBA00022692"/>
    </source>
</evidence>
<evidence type="ECO:0000256" key="8">
    <source>
        <dbReference type="SAM" id="Phobius"/>
    </source>
</evidence>
<dbReference type="AlphaFoldDB" id="A0A6N7W479"/>
<dbReference type="CDD" id="cd17320">
    <property type="entry name" value="MFS_MdfA_MDR_like"/>
    <property type="match status" value="1"/>
</dbReference>
<evidence type="ECO:0000256" key="1">
    <source>
        <dbReference type="ARBA" id="ARBA00004651"/>
    </source>
</evidence>
<comment type="subcellular location">
    <subcellularLocation>
        <location evidence="1">Cell membrane</location>
        <topology evidence="1">Multi-pass membrane protein</topology>
    </subcellularLocation>
</comment>
<proteinExistence type="inferred from homology"/>
<feature type="transmembrane region" description="Helical" evidence="8">
    <location>
        <begin position="289"/>
        <end position="316"/>
    </location>
</feature>
<evidence type="ECO:0000313" key="10">
    <source>
        <dbReference type="EMBL" id="MSS83262.1"/>
    </source>
</evidence>
<dbReference type="GO" id="GO:1990961">
    <property type="term" value="P:xenobiotic detoxification by transmembrane export across the plasma membrane"/>
    <property type="evidence" value="ECO:0007669"/>
    <property type="project" value="InterPro"/>
</dbReference>
<keyword evidence="5 8" id="KW-0812">Transmembrane</keyword>
<dbReference type="EMBL" id="VULO01000001">
    <property type="protein sequence ID" value="MSS83262.1"/>
    <property type="molecule type" value="Genomic_DNA"/>
</dbReference>